<dbReference type="Pfam" id="PF11756">
    <property type="entry name" value="YgbA_NO"/>
    <property type="match status" value="1"/>
</dbReference>
<comment type="caution">
    <text evidence="1">The sequence shown here is derived from an EMBL/GenBank/DDBJ whole genome shotgun (WGS) entry which is preliminary data.</text>
</comment>
<dbReference type="Proteomes" id="UP000031433">
    <property type="component" value="Unassembled WGS sequence"/>
</dbReference>
<organism evidence="1 2">
    <name type="scientific">Geobacter soli</name>
    <dbReference type="NCBI Taxonomy" id="1510391"/>
    <lineage>
        <taxon>Bacteria</taxon>
        <taxon>Pseudomonadati</taxon>
        <taxon>Thermodesulfobacteriota</taxon>
        <taxon>Desulfuromonadia</taxon>
        <taxon>Geobacterales</taxon>
        <taxon>Geobacteraceae</taxon>
        <taxon>Geobacter</taxon>
    </lineage>
</organism>
<evidence type="ECO:0008006" key="3">
    <source>
        <dbReference type="Google" id="ProtNLM"/>
    </source>
</evidence>
<dbReference type="EMBL" id="JXBL01000001">
    <property type="protein sequence ID" value="KIE44229.1"/>
    <property type="molecule type" value="Genomic_DNA"/>
</dbReference>
<proteinExistence type="predicted"/>
<evidence type="ECO:0000313" key="1">
    <source>
        <dbReference type="EMBL" id="KIE44229.1"/>
    </source>
</evidence>
<gene>
    <name evidence="1" type="ORF">SE37_13295</name>
</gene>
<reference evidence="1 2" key="1">
    <citation type="submission" date="2015-01" db="EMBL/GenBank/DDBJ databases">
        <title>Genome sequence of the anaerobic bacterium Geobacter soli GSS01, a dissimilatory Fe(III) reducer from soil.</title>
        <authorList>
            <person name="Yang G."/>
            <person name="Zhou S."/>
        </authorList>
    </citation>
    <scope>NUCLEOTIDE SEQUENCE [LARGE SCALE GENOMIC DNA]</scope>
    <source>
        <strain evidence="1 2">GSS01</strain>
    </source>
</reference>
<sequence length="118" mass="13760">METFTPGQQKDLKVLIDFVRVYCHASHDPAAREPFAVPPELEGRYRKGVSLCPACAALLSHGIAKRRKCPLDPKPSCKHCRIHCYSTEYRTKIREVMAFSGRRMIMRGRLDYLWHYFF</sequence>
<dbReference type="AlphaFoldDB" id="A0A0C1TTX5"/>
<dbReference type="RefSeq" id="WP_039648409.1">
    <property type="nucleotide sequence ID" value="NZ_JXBL01000001.1"/>
</dbReference>
<dbReference type="InterPro" id="IPR020483">
    <property type="entry name" value="Uncharacterised_YgbA"/>
</dbReference>
<protein>
    <recommendedName>
        <fullName evidence="3">Nitrous oxide-stimulated promoter</fullName>
    </recommendedName>
</protein>
<keyword evidence="2" id="KW-1185">Reference proteome</keyword>
<name>A0A0C1TTX5_9BACT</name>
<evidence type="ECO:0000313" key="2">
    <source>
        <dbReference type="Proteomes" id="UP000031433"/>
    </source>
</evidence>
<dbReference type="NCBIfam" id="NF007714">
    <property type="entry name" value="PRK10410.1-2"/>
    <property type="match status" value="1"/>
</dbReference>
<accession>A0A0C1TTX5</accession>